<evidence type="ECO:0000313" key="5">
    <source>
        <dbReference type="Proteomes" id="UP000813385"/>
    </source>
</evidence>
<proteinExistence type="predicted"/>
<reference evidence="4" key="1">
    <citation type="journal article" date="2021" name="Nat. Commun.">
        <title>Genetic determinants of endophytism in the Arabidopsis root mycobiome.</title>
        <authorList>
            <person name="Mesny F."/>
            <person name="Miyauchi S."/>
            <person name="Thiergart T."/>
            <person name="Pickel B."/>
            <person name="Atanasova L."/>
            <person name="Karlsson M."/>
            <person name="Huettel B."/>
            <person name="Barry K.W."/>
            <person name="Haridas S."/>
            <person name="Chen C."/>
            <person name="Bauer D."/>
            <person name="Andreopoulos W."/>
            <person name="Pangilinan J."/>
            <person name="LaButti K."/>
            <person name="Riley R."/>
            <person name="Lipzen A."/>
            <person name="Clum A."/>
            <person name="Drula E."/>
            <person name="Henrissat B."/>
            <person name="Kohler A."/>
            <person name="Grigoriev I.V."/>
            <person name="Martin F.M."/>
            <person name="Hacquard S."/>
        </authorList>
    </citation>
    <scope>NUCLEOTIDE SEQUENCE</scope>
    <source>
        <strain evidence="4">MPI-CAGE-AT-0016</strain>
    </source>
</reference>
<sequence>MAICDFPPKFSSSASPRLHQAFSQYTLIRPQFNYHRAPMAGATFNFYSGGGRRRGARKGGKSDGKKGGNAGGNGGGGGGDQPRICHLCKKPGHIKRDCPQAVALAPAASGVDKSGGGGNAAKIASLEAALAVLAALIEDLKRGGEASEKEDGAGGGDDDDGGAAGPVKEEPAE</sequence>
<dbReference type="Gene3D" id="4.10.60.10">
    <property type="entry name" value="Zinc finger, CCHC-type"/>
    <property type="match status" value="1"/>
</dbReference>
<feature type="domain" description="CCHC-type" evidence="3">
    <location>
        <begin position="85"/>
        <end position="100"/>
    </location>
</feature>
<keyword evidence="1" id="KW-0862">Zinc</keyword>
<evidence type="ECO:0000313" key="4">
    <source>
        <dbReference type="EMBL" id="KAH7363346.1"/>
    </source>
</evidence>
<dbReference type="SUPFAM" id="SSF57756">
    <property type="entry name" value="Retrovirus zinc finger-like domains"/>
    <property type="match status" value="1"/>
</dbReference>
<organism evidence="4 5">
    <name type="scientific">Plectosphaerella cucumerina</name>
    <dbReference type="NCBI Taxonomy" id="40658"/>
    <lineage>
        <taxon>Eukaryota</taxon>
        <taxon>Fungi</taxon>
        <taxon>Dikarya</taxon>
        <taxon>Ascomycota</taxon>
        <taxon>Pezizomycotina</taxon>
        <taxon>Sordariomycetes</taxon>
        <taxon>Hypocreomycetidae</taxon>
        <taxon>Glomerellales</taxon>
        <taxon>Plectosphaerellaceae</taxon>
        <taxon>Plectosphaerella</taxon>
    </lineage>
</organism>
<dbReference type="InterPro" id="IPR036875">
    <property type="entry name" value="Znf_CCHC_sf"/>
</dbReference>
<evidence type="ECO:0000256" key="2">
    <source>
        <dbReference type="SAM" id="MobiDB-lite"/>
    </source>
</evidence>
<name>A0A8K0TKU8_9PEZI</name>
<evidence type="ECO:0000259" key="3">
    <source>
        <dbReference type="PROSITE" id="PS50158"/>
    </source>
</evidence>
<keyword evidence="1" id="KW-0863">Zinc-finger</keyword>
<keyword evidence="5" id="KW-1185">Reference proteome</keyword>
<feature type="compositionally biased region" description="Gly residues" evidence="2">
    <location>
        <begin position="67"/>
        <end position="80"/>
    </location>
</feature>
<protein>
    <recommendedName>
        <fullName evidence="3">CCHC-type domain-containing protein</fullName>
    </recommendedName>
</protein>
<keyword evidence="1" id="KW-0479">Metal-binding</keyword>
<feature type="region of interest" description="Disordered" evidence="2">
    <location>
        <begin position="51"/>
        <end position="84"/>
    </location>
</feature>
<dbReference type="SMART" id="SM00343">
    <property type="entry name" value="ZnF_C2HC"/>
    <property type="match status" value="1"/>
</dbReference>
<evidence type="ECO:0000256" key="1">
    <source>
        <dbReference type="PROSITE-ProRule" id="PRU00047"/>
    </source>
</evidence>
<dbReference type="EMBL" id="JAGPXD010000003">
    <property type="protein sequence ID" value="KAH7363346.1"/>
    <property type="molecule type" value="Genomic_DNA"/>
</dbReference>
<comment type="caution">
    <text evidence="4">The sequence shown here is derived from an EMBL/GenBank/DDBJ whole genome shotgun (WGS) entry which is preliminary data.</text>
</comment>
<dbReference type="AlphaFoldDB" id="A0A8K0TKU8"/>
<dbReference type="PROSITE" id="PS50158">
    <property type="entry name" value="ZF_CCHC"/>
    <property type="match status" value="1"/>
</dbReference>
<feature type="region of interest" description="Disordered" evidence="2">
    <location>
        <begin position="143"/>
        <end position="173"/>
    </location>
</feature>
<accession>A0A8K0TKU8</accession>
<gene>
    <name evidence="4" type="ORF">B0T11DRAFT_353541</name>
</gene>
<dbReference type="Pfam" id="PF00098">
    <property type="entry name" value="zf-CCHC"/>
    <property type="match status" value="1"/>
</dbReference>
<dbReference type="GO" id="GO:0003676">
    <property type="term" value="F:nucleic acid binding"/>
    <property type="evidence" value="ECO:0007669"/>
    <property type="project" value="InterPro"/>
</dbReference>
<dbReference type="InterPro" id="IPR001878">
    <property type="entry name" value="Znf_CCHC"/>
</dbReference>
<feature type="compositionally biased region" description="Basic and acidic residues" evidence="2">
    <location>
        <begin position="143"/>
        <end position="152"/>
    </location>
</feature>
<dbReference type="GO" id="GO:0008270">
    <property type="term" value="F:zinc ion binding"/>
    <property type="evidence" value="ECO:0007669"/>
    <property type="project" value="UniProtKB-KW"/>
</dbReference>
<dbReference type="Proteomes" id="UP000813385">
    <property type="component" value="Unassembled WGS sequence"/>
</dbReference>